<dbReference type="OrthoDB" id="5515352at2"/>
<reference evidence="2 3" key="1">
    <citation type="submission" date="2019-10" db="EMBL/GenBank/DDBJ databases">
        <title>A soil myxobacterium in the family Polyangiaceae.</title>
        <authorList>
            <person name="Li Y."/>
            <person name="Wang J."/>
        </authorList>
    </citation>
    <scope>NUCLEOTIDE SEQUENCE [LARGE SCALE GENOMIC DNA]</scope>
    <source>
        <strain evidence="2 3">DSM 14734</strain>
    </source>
</reference>
<evidence type="ECO:0000256" key="1">
    <source>
        <dbReference type="SAM" id="MobiDB-lite"/>
    </source>
</evidence>
<dbReference type="AlphaFoldDB" id="A0A6N7PYI5"/>
<evidence type="ECO:0000313" key="3">
    <source>
        <dbReference type="Proteomes" id="UP000440224"/>
    </source>
</evidence>
<dbReference type="RefSeq" id="WP_153821903.1">
    <property type="nucleotide sequence ID" value="NZ_WJIE01000007.1"/>
</dbReference>
<accession>A0A6N7PYI5</accession>
<dbReference type="EMBL" id="WJIE01000007">
    <property type="protein sequence ID" value="MRG95074.1"/>
    <property type="molecule type" value="Genomic_DNA"/>
</dbReference>
<evidence type="ECO:0000313" key="2">
    <source>
        <dbReference type="EMBL" id="MRG95074.1"/>
    </source>
</evidence>
<keyword evidence="3" id="KW-1185">Reference proteome</keyword>
<proteinExistence type="predicted"/>
<organism evidence="2 3">
    <name type="scientific">Polyangium spumosum</name>
    <dbReference type="NCBI Taxonomy" id="889282"/>
    <lineage>
        <taxon>Bacteria</taxon>
        <taxon>Pseudomonadati</taxon>
        <taxon>Myxococcota</taxon>
        <taxon>Polyangia</taxon>
        <taxon>Polyangiales</taxon>
        <taxon>Polyangiaceae</taxon>
        <taxon>Polyangium</taxon>
    </lineage>
</organism>
<protein>
    <submittedName>
        <fullName evidence="2">Molecular chaperone DnaJ</fullName>
    </submittedName>
</protein>
<feature type="region of interest" description="Disordered" evidence="1">
    <location>
        <begin position="17"/>
        <end position="68"/>
    </location>
</feature>
<dbReference type="Proteomes" id="UP000440224">
    <property type="component" value="Unassembled WGS sequence"/>
</dbReference>
<gene>
    <name evidence="2" type="ORF">GF068_24590</name>
</gene>
<feature type="compositionally biased region" description="Basic and acidic residues" evidence="1">
    <location>
        <begin position="33"/>
        <end position="45"/>
    </location>
</feature>
<name>A0A6N7PYI5_9BACT</name>
<sequence>MAVDSCGICGGDGRITNSFGNETRCPSCHGTGRRSDEGGLRDVTKTKPSHYRGTNKPGAPPPKAQGPVTFQGVQLANDVQASAHVSNDTKAKLMREIADHEATHGKCTETFIKKVKKQLRSIAPIAR</sequence>
<comment type="caution">
    <text evidence="2">The sequence shown here is derived from an EMBL/GenBank/DDBJ whole genome shotgun (WGS) entry which is preliminary data.</text>
</comment>